<keyword evidence="3 6" id="KW-1133">Transmembrane helix</keyword>
<gene>
    <name evidence="7" type="ORF">CUR178_06544</name>
</gene>
<protein>
    <submittedName>
        <fullName evidence="7">Uncharacterized protein</fullName>
    </submittedName>
</protein>
<evidence type="ECO:0000256" key="4">
    <source>
        <dbReference type="ARBA" id="ARBA00023136"/>
    </source>
</evidence>
<dbReference type="GO" id="GO:0006890">
    <property type="term" value="P:retrograde vesicle-mediated transport, Golgi to endoplasmic reticulum"/>
    <property type="evidence" value="ECO:0007669"/>
    <property type="project" value="InterPro"/>
</dbReference>
<dbReference type="PANTHER" id="PTHR13377:SF3">
    <property type="entry name" value="TRANSMEMBRANE PROTEIN 115"/>
    <property type="match status" value="1"/>
</dbReference>
<dbReference type="RefSeq" id="XP_067695450.1">
    <property type="nucleotide sequence ID" value="XM_067838209.1"/>
</dbReference>
<dbReference type="OrthoDB" id="265298at2759"/>
<accession>A0A836HVT3</accession>
<evidence type="ECO:0000256" key="6">
    <source>
        <dbReference type="SAM" id="Phobius"/>
    </source>
</evidence>
<evidence type="ECO:0000313" key="8">
    <source>
        <dbReference type="Proteomes" id="UP000674179"/>
    </source>
</evidence>
<dbReference type="EMBL" id="JAFHKP010000007">
    <property type="protein sequence ID" value="KAG5485186.1"/>
    <property type="molecule type" value="Genomic_DNA"/>
</dbReference>
<keyword evidence="8" id="KW-1185">Reference proteome</keyword>
<evidence type="ECO:0000256" key="2">
    <source>
        <dbReference type="ARBA" id="ARBA00022692"/>
    </source>
</evidence>
<keyword evidence="4 6" id="KW-0472">Membrane</keyword>
<evidence type="ECO:0000256" key="3">
    <source>
        <dbReference type="ARBA" id="ARBA00022989"/>
    </source>
</evidence>
<dbReference type="KEGG" id="lenr:94173719"/>
<dbReference type="InterPro" id="IPR013861">
    <property type="entry name" value="TMEM115/Pdh1/Rbl19"/>
</dbReference>
<feature type="transmembrane region" description="Helical" evidence="6">
    <location>
        <begin position="91"/>
        <end position="113"/>
    </location>
</feature>
<comment type="subcellular location">
    <subcellularLocation>
        <location evidence="1">Membrane</location>
        <topology evidence="1">Multi-pass membrane protein</topology>
    </subcellularLocation>
</comment>
<evidence type="ECO:0000256" key="1">
    <source>
        <dbReference type="ARBA" id="ARBA00004141"/>
    </source>
</evidence>
<reference evidence="7 8" key="1">
    <citation type="submission" date="2021-02" db="EMBL/GenBank/DDBJ databases">
        <title>Leishmania (Mundinia) enrietti genome sequencing and assembly.</title>
        <authorList>
            <person name="Almutairi H."/>
            <person name="Gatherer D."/>
        </authorList>
    </citation>
    <scope>NUCLEOTIDE SEQUENCE [LARGE SCALE GENOMIC DNA]</scope>
    <source>
        <strain evidence="7">CUR178</strain>
    </source>
</reference>
<dbReference type="PANTHER" id="PTHR13377">
    <property type="entry name" value="PLACENTAL PROTEIN 6"/>
    <property type="match status" value="1"/>
</dbReference>
<comment type="caution">
    <text evidence="7">The sequence shown here is derived from an EMBL/GenBank/DDBJ whole genome shotgun (WGS) entry which is preliminary data.</text>
</comment>
<name>A0A836HVT3_LEIEN</name>
<feature type="transmembrane region" description="Helical" evidence="6">
    <location>
        <begin position="54"/>
        <end position="79"/>
    </location>
</feature>
<dbReference type="AlphaFoldDB" id="A0A836HVT3"/>
<dbReference type="GO" id="GO:0016020">
    <property type="term" value="C:membrane"/>
    <property type="evidence" value="ECO:0007669"/>
    <property type="project" value="UniProtKB-SubCell"/>
</dbReference>
<dbReference type="GO" id="GO:0005794">
    <property type="term" value="C:Golgi apparatus"/>
    <property type="evidence" value="ECO:0007669"/>
    <property type="project" value="TreeGrafter"/>
</dbReference>
<evidence type="ECO:0000256" key="5">
    <source>
        <dbReference type="SAM" id="MobiDB-lite"/>
    </source>
</evidence>
<dbReference type="GeneID" id="94173719"/>
<dbReference type="Proteomes" id="UP000674179">
    <property type="component" value="Chromosome 7"/>
</dbReference>
<organism evidence="7 8">
    <name type="scientific">Leishmania enriettii</name>
    <dbReference type="NCBI Taxonomy" id="5663"/>
    <lineage>
        <taxon>Eukaryota</taxon>
        <taxon>Discoba</taxon>
        <taxon>Euglenozoa</taxon>
        <taxon>Kinetoplastea</taxon>
        <taxon>Metakinetoplastina</taxon>
        <taxon>Trypanosomatida</taxon>
        <taxon>Trypanosomatidae</taxon>
        <taxon>Leishmaniinae</taxon>
        <taxon>Leishmania</taxon>
    </lineage>
</organism>
<proteinExistence type="predicted"/>
<feature type="region of interest" description="Disordered" evidence="5">
    <location>
        <begin position="334"/>
        <end position="357"/>
    </location>
</feature>
<keyword evidence="2 6" id="KW-0812">Transmembrane</keyword>
<sequence>MPLPSPLAAVARAAQKTPVTAGLLMLVCFTLLLSSSNDLTCMHGTFYELFPWRFITYPLAMTIWQPCHIALSTAVILVGATAETATGSSEYAAFLLLTTVVTGSLVFLIDLIICTPLRLAVLGSNNSDNRPYGYTGMWPVAEVIGFSLCRVRGVSALVGPRLRSLQLTLQRVPLAIVWFAFGCDLASLVIGNSIDHYYEHCEGWRVMVACVALLVSWQYERRVTGAASSAFALDAFMYPASLRDGVRRVCGCVQRQLQASPLRFLLPSEGLVSGGAAALPTPVFSRAAVGSALVNSPTTATATATTTVLLPGTTAEEAERHRLIAREALARRLQQQQQQGPSVSPTVVEADLAPKTA</sequence>
<evidence type="ECO:0000313" key="7">
    <source>
        <dbReference type="EMBL" id="KAG5485186.1"/>
    </source>
</evidence>